<evidence type="ECO:0000256" key="11">
    <source>
        <dbReference type="ARBA" id="ARBA00023140"/>
    </source>
</evidence>
<comment type="catalytic activity">
    <reaction evidence="17">
        <text>decanoyl-CoA + H2O = decanoate + CoA + H(+)</text>
        <dbReference type="Rhea" id="RHEA:40059"/>
        <dbReference type="ChEBI" id="CHEBI:15377"/>
        <dbReference type="ChEBI" id="CHEBI:15378"/>
        <dbReference type="ChEBI" id="CHEBI:27689"/>
        <dbReference type="ChEBI" id="CHEBI:57287"/>
        <dbReference type="ChEBI" id="CHEBI:61430"/>
    </reaction>
    <physiologicalReaction direction="left-to-right" evidence="17">
        <dbReference type="Rhea" id="RHEA:40060"/>
    </physiologicalReaction>
</comment>
<evidence type="ECO:0000313" key="55">
    <source>
        <dbReference type="Proteomes" id="UP000221080"/>
    </source>
</evidence>
<evidence type="ECO:0000256" key="30">
    <source>
        <dbReference type="ARBA" id="ARBA00051390"/>
    </source>
</evidence>
<comment type="catalytic activity">
    <reaction evidence="33">
        <text>choloyl-CoA + H2O = cholate + CoA + H(+)</text>
        <dbReference type="Rhea" id="RHEA:14541"/>
        <dbReference type="ChEBI" id="CHEBI:15377"/>
        <dbReference type="ChEBI" id="CHEBI:15378"/>
        <dbReference type="ChEBI" id="CHEBI:29747"/>
        <dbReference type="ChEBI" id="CHEBI:57287"/>
        <dbReference type="ChEBI" id="CHEBI:57373"/>
        <dbReference type="EC" id="3.1.2.27"/>
    </reaction>
    <physiologicalReaction direction="left-to-right" evidence="33">
        <dbReference type="Rhea" id="RHEA:14542"/>
    </physiologicalReaction>
</comment>
<evidence type="ECO:0000256" key="31">
    <source>
        <dbReference type="ARBA" id="ARBA00051478"/>
    </source>
</evidence>
<evidence type="ECO:0000256" key="3">
    <source>
        <dbReference type="ARBA" id="ARBA00006538"/>
    </source>
</evidence>
<evidence type="ECO:0000256" key="38">
    <source>
        <dbReference type="ARBA" id="ARBA00052089"/>
    </source>
</evidence>
<evidence type="ECO:0000256" key="40">
    <source>
        <dbReference type="ARBA" id="ARBA00052155"/>
    </source>
</evidence>
<dbReference type="GO" id="GO:0005782">
    <property type="term" value="C:peroxisomal matrix"/>
    <property type="evidence" value="ECO:0007669"/>
    <property type="project" value="UniProtKB-SubCell"/>
</dbReference>
<evidence type="ECO:0000256" key="29">
    <source>
        <dbReference type="ARBA" id="ARBA00051360"/>
    </source>
</evidence>
<dbReference type="Gene3D" id="2.40.160.210">
    <property type="entry name" value="Acyl-CoA thioesterase, double hotdog domain"/>
    <property type="match status" value="1"/>
</dbReference>
<dbReference type="EC" id="3.1.2.27" evidence="47"/>
<dbReference type="STRING" id="7998.ENSIPUP00000006854"/>
<keyword evidence="10" id="KW-0443">Lipid metabolism</keyword>
<comment type="catalytic activity">
    <reaction evidence="34">
        <text>2,6-dimethylheptanoyl-CoA + H2O = 2,6-dimethylheptanoate + CoA + H(+)</text>
        <dbReference type="Rhea" id="RHEA:59952"/>
        <dbReference type="ChEBI" id="CHEBI:15377"/>
        <dbReference type="ChEBI" id="CHEBI:15378"/>
        <dbReference type="ChEBI" id="CHEBI:57287"/>
        <dbReference type="ChEBI" id="CHEBI:84847"/>
        <dbReference type="ChEBI" id="CHEBI:143533"/>
    </reaction>
    <physiologicalReaction direction="left-to-right" evidence="34">
        <dbReference type="Rhea" id="RHEA:59953"/>
    </physiologicalReaction>
</comment>
<evidence type="ECO:0000256" key="22">
    <source>
        <dbReference type="ARBA" id="ARBA00050352"/>
    </source>
</evidence>
<dbReference type="CDD" id="cd03444">
    <property type="entry name" value="Thioesterase_II_repeat1"/>
    <property type="match status" value="1"/>
</dbReference>
<dbReference type="RefSeq" id="XP_017305823.2">
    <property type="nucleotide sequence ID" value="XM_017450334.3"/>
</dbReference>
<evidence type="ECO:0000256" key="51">
    <source>
        <dbReference type="ARBA" id="ARBA00081380"/>
    </source>
</evidence>
<evidence type="ECO:0000256" key="8">
    <source>
        <dbReference type="ARBA" id="ARBA00022801"/>
    </source>
</evidence>
<evidence type="ECO:0000256" key="50">
    <source>
        <dbReference type="ARBA" id="ARBA00081170"/>
    </source>
</evidence>
<comment type="catalytic activity">
    <reaction evidence="12">
        <text>(5Z,8Z,11Z,14Z)-eicosatetraenoyl-CoA + H2O = (5Z,8Z,11Z,14Z)-eicosatetraenoate + CoA + H(+)</text>
        <dbReference type="Rhea" id="RHEA:40151"/>
        <dbReference type="ChEBI" id="CHEBI:15377"/>
        <dbReference type="ChEBI" id="CHEBI:15378"/>
        <dbReference type="ChEBI" id="CHEBI:32395"/>
        <dbReference type="ChEBI" id="CHEBI:57287"/>
        <dbReference type="ChEBI" id="CHEBI:57368"/>
    </reaction>
    <physiologicalReaction direction="left-to-right" evidence="12">
        <dbReference type="Rhea" id="RHEA:40152"/>
    </physiologicalReaction>
</comment>
<comment type="catalytic activity">
    <reaction evidence="43">
        <text>acetyl-CoA + H2O = acetate + CoA + H(+)</text>
        <dbReference type="Rhea" id="RHEA:20289"/>
        <dbReference type="ChEBI" id="CHEBI:15377"/>
        <dbReference type="ChEBI" id="CHEBI:15378"/>
        <dbReference type="ChEBI" id="CHEBI:30089"/>
        <dbReference type="ChEBI" id="CHEBI:57287"/>
        <dbReference type="ChEBI" id="CHEBI:57288"/>
        <dbReference type="EC" id="3.1.2.1"/>
    </reaction>
    <physiologicalReaction direction="left-to-right" evidence="43">
        <dbReference type="Rhea" id="RHEA:20290"/>
    </physiologicalReaction>
</comment>
<dbReference type="Pfam" id="PF02551">
    <property type="entry name" value="Acyl_CoA_thio"/>
    <property type="match status" value="1"/>
</dbReference>
<comment type="catalytic activity">
    <reaction evidence="23">
        <text>decanedioyl-CoA + H2O = decanedioate + CoA + H(+)</text>
        <dbReference type="Rhea" id="RHEA:40591"/>
        <dbReference type="ChEBI" id="CHEBI:15377"/>
        <dbReference type="ChEBI" id="CHEBI:15378"/>
        <dbReference type="ChEBI" id="CHEBI:57287"/>
        <dbReference type="ChEBI" id="CHEBI:76283"/>
        <dbReference type="ChEBI" id="CHEBI:76316"/>
    </reaction>
    <physiologicalReaction direction="left-to-right" evidence="23">
        <dbReference type="Rhea" id="RHEA:40592"/>
    </physiologicalReaction>
</comment>
<reference evidence="56" key="2">
    <citation type="submission" date="2025-08" db="UniProtKB">
        <authorList>
            <consortium name="RefSeq"/>
        </authorList>
    </citation>
    <scope>IDENTIFICATION</scope>
    <source>
        <tissue evidence="56">Blood</tissue>
    </source>
</reference>
<evidence type="ECO:0000256" key="18">
    <source>
        <dbReference type="ARBA" id="ARBA00048074"/>
    </source>
</evidence>
<evidence type="ECO:0000256" key="36">
    <source>
        <dbReference type="ARBA" id="ARBA00052008"/>
    </source>
</evidence>
<evidence type="ECO:0000256" key="26">
    <source>
        <dbReference type="ARBA" id="ARBA00051162"/>
    </source>
</evidence>
<comment type="similarity">
    <text evidence="3">Belongs to the C/M/P thioester hydrolase family.</text>
</comment>
<dbReference type="GO" id="GO:0033882">
    <property type="term" value="F:choloyl-CoA hydrolase activity"/>
    <property type="evidence" value="ECO:0007669"/>
    <property type="project" value="UniProtKB-EC"/>
</dbReference>
<dbReference type="CTD" id="10005"/>
<dbReference type="AlphaFoldDB" id="A0A2D0PHH6"/>
<evidence type="ECO:0000256" key="46">
    <source>
        <dbReference type="ARBA" id="ARBA00066314"/>
    </source>
</evidence>
<dbReference type="GO" id="GO:0003986">
    <property type="term" value="F:acetyl-CoA hydrolase activity"/>
    <property type="evidence" value="ECO:0007669"/>
    <property type="project" value="UniProtKB-EC"/>
</dbReference>
<comment type="catalytic activity">
    <reaction evidence="39">
        <text>4,8-dimethylnonanoyl-CoA + H2O = 4,8-dimethylnonanoate + CoA + H(+)</text>
        <dbReference type="Rhea" id="RHEA:40223"/>
        <dbReference type="ChEBI" id="CHEBI:15377"/>
        <dbReference type="ChEBI" id="CHEBI:15378"/>
        <dbReference type="ChEBI" id="CHEBI:57287"/>
        <dbReference type="ChEBI" id="CHEBI:77061"/>
        <dbReference type="ChEBI" id="CHEBI:77063"/>
    </reaction>
    <physiologicalReaction direction="left-to-right" evidence="39">
        <dbReference type="Rhea" id="RHEA:40224"/>
    </physiologicalReaction>
</comment>
<comment type="catalytic activity">
    <reaction evidence="35">
        <text>(9Z,12Z)-octadecadienoyl-CoA + H2O = (9Z,12Z)-octadecadienoate + CoA + H(+)</text>
        <dbReference type="Rhea" id="RHEA:40143"/>
        <dbReference type="ChEBI" id="CHEBI:15377"/>
        <dbReference type="ChEBI" id="CHEBI:15378"/>
        <dbReference type="ChEBI" id="CHEBI:30245"/>
        <dbReference type="ChEBI" id="CHEBI:57287"/>
        <dbReference type="ChEBI" id="CHEBI:57383"/>
    </reaction>
    <physiologicalReaction direction="left-to-right" evidence="35">
        <dbReference type="Rhea" id="RHEA:40144"/>
    </physiologicalReaction>
</comment>
<comment type="catalytic activity">
    <reaction evidence="20">
        <text>hexanoyl-CoA + H2O = hexanoate + CoA + H(+)</text>
        <dbReference type="Rhea" id="RHEA:40115"/>
        <dbReference type="ChEBI" id="CHEBI:15377"/>
        <dbReference type="ChEBI" id="CHEBI:15378"/>
        <dbReference type="ChEBI" id="CHEBI:17120"/>
        <dbReference type="ChEBI" id="CHEBI:57287"/>
        <dbReference type="ChEBI" id="CHEBI:62620"/>
    </reaction>
    <physiologicalReaction direction="left-to-right" evidence="20">
        <dbReference type="Rhea" id="RHEA:40116"/>
    </physiologicalReaction>
</comment>
<feature type="domain" description="Acyl-CoA thioesterase 2 C-terminal" evidence="53">
    <location>
        <begin position="256"/>
        <end position="360"/>
    </location>
</feature>
<keyword evidence="11" id="KW-0576">Peroxisome</keyword>
<evidence type="ECO:0000256" key="16">
    <source>
        <dbReference type="ARBA" id="ARBA00047734"/>
    </source>
</evidence>
<dbReference type="EC" id="3.1.2.5" evidence="45"/>
<comment type="subunit">
    <text evidence="4">Homodimer.</text>
</comment>
<evidence type="ECO:0000256" key="7">
    <source>
        <dbReference type="ARBA" id="ARBA00022593"/>
    </source>
</evidence>
<comment type="catalytic activity">
    <reaction evidence="31">
        <text>octadecanoyl-CoA + H2O = octadecanoate + CoA + H(+)</text>
        <dbReference type="Rhea" id="RHEA:30139"/>
        <dbReference type="ChEBI" id="CHEBI:15377"/>
        <dbReference type="ChEBI" id="CHEBI:15378"/>
        <dbReference type="ChEBI" id="CHEBI:25629"/>
        <dbReference type="ChEBI" id="CHEBI:57287"/>
        <dbReference type="ChEBI" id="CHEBI:57394"/>
    </reaction>
    <physiologicalReaction direction="left-to-right" evidence="31">
        <dbReference type="Rhea" id="RHEA:30140"/>
    </physiologicalReaction>
</comment>
<comment type="catalytic activity">
    <reaction evidence="41">
        <text>propanoyl-CoA + H2O = propanoate + CoA + H(+)</text>
        <dbReference type="Rhea" id="RHEA:40103"/>
        <dbReference type="ChEBI" id="CHEBI:15377"/>
        <dbReference type="ChEBI" id="CHEBI:15378"/>
        <dbReference type="ChEBI" id="CHEBI:17272"/>
        <dbReference type="ChEBI" id="CHEBI:57287"/>
        <dbReference type="ChEBI" id="CHEBI:57392"/>
    </reaction>
    <physiologicalReaction direction="left-to-right" evidence="41">
        <dbReference type="Rhea" id="RHEA:40104"/>
    </physiologicalReaction>
</comment>
<dbReference type="EC" id="3.1.2.1" evidence="5"/>
<comment type="catalytic activity">
    <reaction evidence="19">
        <text>tetradecanoyl-CoA + H2O = tetradecanoate + CoA + H(+)</text>
        <dbReference type="Rhea" id="RHEA:40119"/>
        <dbReference type="ChEBI" id="CHEBI:15377"/>
        <dbReference type="ChEBI" id="CHEBI:15378"/>
        <dbReference type="ChEBI" id="CHEBI:30807"/>
        <dbReference type="ChEBI" id="CHEBI:57287"/>
        <dbReference type="ChEBI" id="CHEBI:57385"/>
    </reaction>
    <physiologicalReaction direction="left-to-right" evidence="19">
        <dbReference type="Rhea" id="RHEA:40120"/>
    </physiologicalReaction>
</comment>
<comment type="catalytic activity">
    <reaction evidence="40">
        <text>3alpha,7alpha,12alpha-trihydroxy-5beta-cholestan-26-oyl-CoA + H2O = 3alpha,7alpha,12alpha-trihydroxy-5beta-cholestan-26-oate + CoA + H(+)</text>
        <dbReference type="Rhea" id="RHEA:59936"/>
        <dbReference type="ChEBI" id="CHEBI:15377"/>
        <dbReference type="ChEBI" id="CHEBI:15378"/>
        <dbReference type="ChEBI" id="CHEBI:57287"/>
        <dbReference type="ChEBI" id="CHEBI:63001"/>
        <dbReference type="ChEBI" id="CHEBI:85674"/>
    </reaction>
    <physiologicalReaction direction="left-to-right" evidence="40">
        <dbReference type="Rhea" id="RHEA:59937"/>
    </physiologicalReaction>
</comment>
<evidence type="ECO:0000256" key="49">
    <source>
        <dbReference type="ARBA" id="ARBA00068564"/>
    </source>
</evidence>
<evidence type="ECO:0000259" key="54">
    <source>
        <dbReference type="Pfam" id="PF13622"/>
    </source>
</evidence>
<dbReference type="GO" id="GO:0047994">
    <property type="term" value="F:hydroxymethylglutaryl-CoA hydrolase activity"/>
    <property type="evidence" value="ECO:0007669"/>
    <property type="project" value="UniProtKB-EC"/>
</dbReference>
<feature type="domain" description="Acyl-CoA thioesterase-like N-terminal HotDog" evidence="54">
    <location>
        <begin position="101"/>
        <end position="183"/>
    </location>
</feature>
<comment type="catalytic activity">
    <reaction evidence="38">
        <text>malonyl-CoA + H2O = malonate + CoA + H(+)</text>
        <dbReference type="Rhea" id="RHEA:40219"/>
        <dbReference type="ChEBI" id="CHEBI:15377"/>
        <dbReference type="ChEBI" id="CHEBI:15378"/>
        <dbReference type="ChEBI" id="CHEBI:15792"/>
        <dbReference type="ChEBI" id="CHEBI:57287"/>
        <dbReference type="ChEBI" id="CHEBI:57384"/>
    </reaction>
    <physiologicalReaction direction="left-to-right" evidence="38">
        <dbReference type="Rhea" id="RHEA:40220"/>
    </physiologicalReaction>
</comment>
<evidence type="ECO:0000256" key="17">
    <source>
        <dbReference type="ARBA" id="ARBA00047969"/>
    </source>
</evidence>
<dbReference type="GeneID" id="108254895"/>
<dbReference type="PANTHER" id="PTHR11066">
    <property type="entry name" value="ACYL-COA THIOESTERASE"/>
    <property type="match status" value="1"/>
</dbReference>
<comment type="catalytic activity">
    <reaction evidence="13">
        <text>(9Z)-octadecenoyl-CoA + H2O = (9Z)-octadecenoate + CoA + H(+)</text>
        <dbReference type="Rhea" id="RHEA:40139"/>
        <dbReference type="ChEBI" id="CHEBI:15377"/>
        <dbReference type="ChEBI" id="CHEBI:15378"/>
        <dbReference type="ChEBI" id="CHEBI:30823"/>
        <dbReference type="ChEBI" id="CHEBI:57287"/>
        <dbReference type="ChEBI" id="CHEBI:57387"/>
    </reaction>
    <physiologicalReaction direction="left-to-right" evidence="13">
        <dbReference type="Rhea" id="RHEA:40140"/>
    </physiologicalReaction>
</comment>
<comment type="catalytic activity">
    <reaction evidence="26">
        <text>2-methyloctadecanoyl-CoA + H2O = 2-methyloctadecanoate + CoA + H(+)</text>
        <dbReference type="Rhea" id="RHEA:59940"/>
        <dbReference type="ChEBI" id="CHEBI:15377"/>
        <dbReference type="ChEBI" id="CHEBI:15378"/>
        <dbReference type="ChEBI" id="CHEBI:57287"/>
        <dbReference type="ChEBI" id="CHEBI:143530"/>
        <dbReference type="ChEBI" id="CHEBI:143531"/>
    </reaction>
    <physiologicalReaction direction="left-to-right" evidence="26">
        <dbReference type="Rhea" id="RHEA:59941"/>
    </physiologicalReaction>
</comment>
<comment type="catalytic activity">
    <reaction evidence="32">
        <text>glutaryl-CoA + H2O = glutarate + CoA + H(+)</text>
        <dbReference type="Rhea" id="RHEA:40575"/>
        <dbReference type="ChEBI" id="CHEBI:15377"/>
        <dbReference type="ChEBI" id="CHEBI:15378"/>
        <dbReference type="ChEBI" id="CHEBI:30921"/>
        <dbReference type="ChEBI" id="CHEBI:57287"/>
        <dbReference type="ChEBI" id="CHEBI:57378"/>
    </reaction>
    <physiologicalReaction direction="left-to-right" evidence="32">
        <dbReference type="Rhea" id="RHEA:40576"/>
    </physiologicalReaction>
</comment>
<evidence type="ECO:0000256" key="23">
    <source>
        <dbReference type="ARBA" id="ARBA00050576"/>
    </source>
</evidence>
<comment type="catalytic activity">
    <reaction evidence="29">
        <text>(3S)-3-hydroxy-3-methylglutaryl-CoA + H2O = 3-hydroxy-3-methylglutarate + CoA + H(+)</text>
        <dbReference type="Rhea" id="RHEA:16305"/>
        <dbReference type="ChEBI" id="CHEBI:15377"/>
        <dbReference type="ChEBI" id="CHEBI:15378"/>
        <dbReference type="ChEBI" id="CHEBI:17325"/>
        <dbReference type="ChEBI" id="CHEBI:43074"/>
        <dbReference type="ChEBI" id="CHEBI:57287"/>
        <dbReference type="EC" id="3.1.2.5"/>
    </reaction>
    <physiologicalReaction direction="left-to-right" evidence="29">
        <dbReference type="Rhea" id="RHEA:16306"/>
    </physiologicalReaction>
</comment>
<dbReference type="OrthoDB" id="68328at2759"/>
<dbReference type="GO" id="GO:0006637">
    <property type="term" value="P:acyl-CoA metabolic process"/>
    <property type="evidence" value="ECO:0007669"/>
    <property type="project" value="InterPro"/>
</dbReference>
<dbReference type="InterPro" id="IPR042171">
    <property type="entry name" value="Acyl-CoA_hotdog"/>
</dbReference>
<evidence type="ECO:0000256" key="43">
    <source>
        <dbReference type="ARBA" id="ARBA00052880"/>
    </source>
</evidence>
<evidence type="ECO:0000259" key="53">
    <source>
        <dbReference type="Pfam" id="PF02551"/>
    </source>
</evidence>
<evidence type="ECO:0000256" key="52">
    <source>
        <dbReference type="ARBA" id="ARBA00081859"/>
    </source>
</evidence>
<evidence type="ECO:0000256" key="28">
    <source>
        <dbReference type="ARBA" id="ARBA00051261"/>
    </source>
</evidence>
<evidence type="ECO:0000256" key="41">
    <source>
        <dbReference type="ARBA" id="ARBA00052772"/>
    </source>
</evidence>
<evidence type="ECO:0000256" key="25">
    <source>
        <dbReference type="ARBA" id="ARBA00051113"/>
    </source>
</evidence>
<evidence type="ECO:0000256" key="9">
    <source>
        <dbReference type="ARBA" id="ARBA00022832"/>
    </source>
</evidence>
<evidence type="ECO:0000256" key="20">
    <source>
        <dbReference type="ARBA" id="ARBA00050199"/>
    </source>
</evidence>
<comment type="catalytic activity">
    <reaction evidence="16">
        <text>hexadecanoyl-CoA + H2O = hexadecanoate + CoA + H(+)</text>
        <dbReference type="Rhea" id="RHEA:16645"/>
        <dbReference type="ChEBI" id="CHEBI:7896"/>
        <dbReference type="ChEBI" id="CHEBI:15377"/>
        <dbReference type="ChEBI" id="CHEBI:15378"/>
        <dbReference type="ChEBI" id="CHEBI:57287"/>
        <dbReference type="ChEBI" id="CHEBI:57379"/>
        <dbReference type="EC" id="3.1.2.2"/>
    </reaction>
    <physiologicalReaction direction="left-to-right" evidence="16">
        <dbReference type="Rhea" id="RHEA:16646"/>
    </physiologicalReaction>
</comment>
<evidence type="ECO:0000256" key="32">
    <source>
        <dbReference type="ARBA" id="ARBA00051487"/>
    </source>
</evidence>
<dbReference type="Proteomes" id="UP000221080">
    <property type="component" value="Chromosome 21"/>
</dbReference>
<keyword evidence="8" id="KW-0378">Hydrolase</keyword>
<evidence type="ECO:0000256" key="35">
    <source>
        <dbReference type="ARBA" id="ARBA00051757"/>
    </source>
</evidence>
<dbReference type="EC" id="3.1.2.3" evidence="46"/>
<comment type="catalytic activity">
    <reaction evidence="30">
        <text>prostaglandin F2alpha-CoA + H2O = prostaglandin F2alpha + CoA + H(+)</text>
        <dbReference type="Rhea" id="RHEA:59948"/>
        <dbReference type="ChEBI" id="CHEBI:15377"/>
        <dbReference type="ChEBI" id="CHEBI:15378"/>
        <dbReference type="ChEBI" id="CHEBI:57287"/>
        <dbReference type="ChEBI" id="CHEBI:57404"/>
        <dbReference type="ChEBI" id="CHEBI:143532"/>
    </reaction>
    <physiologicalReaction direction="left-to-right" evidence="30">
        <dbReference type="Rhea" id="RHEA:59949"/>
    </physiologicalReaction>
</comment>
<dbReference type="EC" id="3.1.2.2" evidence="14"/>
<evidence type="ECO:0000256" key="24">
    <source>
        <dbReference type="ARBA" id="ARBA00050783"/>
    </source>
</evidence>
<dbReference type="EC" id="3.1.2.11" evidence="48"/>
<evidence type="ECO:0000256" key="34">
    <source>
        <dbReference type="ARBA" id="ARBA00051584"/>
    </source>
</evidence>
<dbReference type="GO" id="GO:0047617">
    <property type="term" value="F:fatty acyl-CoA hydrolase activity"/>
    <property type="evidence" value="ECO:0007669"/>
    <property type="project" value="InterPro"/>
</dbReference>
<evidence type="ECO:0000256" key="37">
    <source>
        <dbReference type="ARBA" id="ARBA00052034"/>
    </source>
</evidence>
<dbReference type="CDD" id="cd03445">
    <property type="entry name" value="Thioesterase_II_repeat2"/>
    <property type="match status" value="1"/>
</dbReference>
<dbReference type="GO" id="GO:0009062">
    <property type="term" value="P:fatty acid catabolic process"/>
    <property type="evidence" value="ECO:0007669"/>
    <property type="project" value="TreeGrafter"/>
</dbReference>
<comment type="catalytic activity">
    <reaction evidence="36">
        <text>dodecanedioyl-CoA + H2O = dodecanedioate + CoA + H(+)</text>
        <dbReference type="Rhea" id="RHEA:40595"/>
        <dbReference type="ChEBI" id="CHEBI:15377"/>
        <dbReference type="ChEBI" id="CHEBI:15378"/>
        <dbReference type="ChEBI" id="CHEBI:57287"/>
        <dbReference type="ChEBI" id="CHEBI:76273"/>
        <dbReference type="ChEBI" id="CHEBI:76315"/>
    </reaction>
    <physiologicalReaction direction="left-to-right" evidence="36">
        <dbReference type="Rhea" id="RHEA:40596"/>
    </physiologicalReaction>
</comment>
<comment type="function">
    <text evidence="44">Catalyzes the hydrolysis of acyl-CoAs into free fatty acids and coenzyme A (CoASH), regulating their respective intracellular levels. Displays no strong substrate specificity with respect to the carboxylic acid moiety of Acyl-CoAs. Hydrolyzes medium length (C2 to C20) straight-chain, saturated and unsaturated acyl-CoAS but is inactive towards substrates with longer aliphatic chains. Moreover, it catalyzes the hydrolysis of CoA esters of bile acids, such as choloyl-CoA and chenodeoxycholoyl-CoA and competes with bile acid CoA:amino acid N-acyltransferase (BAAT). Is also able to hydrolyze CoA esters of dicarboxylic acids. It is involved in the metabolic regulation of peroxisome proliferation.</text>
</comment>
<comment type="catalytic activity">
    <reaction evidence="37">
        <text>eicosanoyl-CoA + H2O = eicosanoate + CoA + H(+)</text>
        <dbReference type="Rhea" id="RHEA:40147"/>
        <dbReference type="ChEBI" id="CHEBI:15377"/>
        <dbReference type="ChEBI" id="CHEBI:15378"/>
        <dbReference type="ChEBI" id="CHEBI:32360"/>
        <dbReference type="ChEBI" id="CHEBI:57287"/>
        <dbReference type="ChEBI" id="CHEBI:57380"/>
    </reaction>
    <physiologicalReaction direction="left-to-right" evidence="37">
        <dbReference type="Rhea" id="RHEA:40148"/>
    </physiologicalReaction>
</comment>
<comment type="catalytic activity">
    <reaction evidence="42">
        <text>succinyl-CoA + H2O = succinate + CoA + H(+)</text>
        <dbReference type="Rhea" id="RHEA:11516"/>
        <dbReference type="ChEBI" id="CHEBI:15377"/>
        <dbReference type="ChEBI" id="CHEBI:15378"/>
        <dbReference type="ChEBI" id="CHEBI:30031"/>
        <dbReference type="ChEBI" id="CHEBI:57287"/>
        <dbReference type="ChEBI" id="CHEBI:57292"/>
        <dbReference type="EC" id="3.1.2.3"/>
    </reaction>
    <physiologicalReaction direction="left-to-right" evidence="42">
        <dbReference type="Rhea" id="RHEA:11517"/>
    </physiologicalReaction>
</comment>
<keyword evidence="6" id="KW-0719">Serine esterase</keyword>
<evidence type="ECO:0000256" key="42">
    <source>
        <dbReference type="ARBA" id="ARBA00052821"/>
    </source>
</evidence>
<dbReference type="GO" id="GO:0052689">
    <property type="term" value="F:carboxylic ester hydrolase activity"/>
    <property type="evidence" value="ECO:0007669"/>
    <property type="project" value="UniProtKB-KW"/>
</dbReference>
<comment type="catalytic activity">
    <reaction evidence="1">
        <text>butanoyl-CoA + H2O = butanoate + CoA + H(+)</text>
        <dbReference type="Rhea" id="RHEA:40111"/>
        <dbReference type="ChEBI" id="CHEBI:15377"/>
        <dbReference type="ChEBI" id="CHEBI:15378"/>
        <dbReference type="ChEBI" id="CHEBI:17968"/>
        <dbReference type="ChEBI" id="CHEBI:57287"/>
        <dbReference type="ChEBI" id="CHEBI:57371"/>
    </reaction>
    <physiologicalReaction direction="left-to-right" evidence="1">
        <dbReference type="Rhea" id="RHEA:40112"/>
    </physiologicalReaction>
</comment>
<evidence type="ECO:0000256" key="13">
    <source>
        <dbReference type="ARBA" id="ARBA00037002"/>
    </source>
</evidence>
<evidence type="ECO:0000256" key="12">
    <source>
        <dbReference type="ARBA" id="ARBA00035852"/>
    </source>
</evidence>
<comment type="catalytic activity">
    <reaction evidence="28">
        <text>hexanedioyl-CoA + H2O = hexanedioate + CoA + H(+)</text>
        <dbReference type="Rhea" id="RHEA:40583"/>
        <dbReference type="ChEBI" id="CHEBI:15377"/>
        <dbReference type="ChEBI" id="CHEBI:15378"/>
        <dbReference type="ChEBI" id="CHEBI:17128"/>
        <dbReference type="ChEBI" id="CHEBI:57287"/>
        <dbReference type="ChEBI" id="CHEBI:76327"/>
    </reaction>
    <physiologicalReaction direction="left-to-right" evidence="28">
        <dbReference type="Rhea" id="RHEA:40584"/>
    </physiologicalReaction>
</comment>
<protein>
    <recommendedName>
        <fullName evidence="49">Acyl-coenzyme A thioesterase 8</fullName>
        <ecNumber evidence="5">3.1.2.1</ecNumber>
        <ecNumber evidence="48">3.1.2.11</ecNumber>
        <ecNumber evidence="14">3.1.2.2</ecNumber>
        <ecNumber evidence="47">3.1.2.27</ecNumber>
        <ecNumber evidence="46">3.1.2.3</ecNumber>
        <ecNumber evidence="45">3.1.2.5</ecNumber>
    </recommendedName>
    <alternativeName>
        <fullName evidence="50">Choloyl-coenzyme A thioesterase</fullName>
    </alternativeName>
    <alternativeName>
        <fullName evidence="52">Peroxisomal acyl-coenzyme A thioester hydrolase 1</fullName>
    </alternativeName>
    <alternativeName>
        <fullName evidence="51">Peroxisomal long-chain acyl-CoA thioesterase 1</fullName>
    </alternativeName>
</protein>
<evidence type="ECO:0000256" key="2">
    <source>
        <dbReference type="ARBA" id="ARBA00004253"/>
    </source>
</evidence>
<dbReference type="GO" id="GO:0047603">
    <property type="term" value="F:acetoacetyl-CoA hydrolase activity"/>
    <property type="evidence" value="ECO:0007669"/>
    <property type="project" value="UniProtKB-EC"/>
</dbReference>
<evidence type="ECO:0000256" key="4">
    <source>
        <dbReference type="ARBA" id="ARBA00011738"/>
    </source>
</evidence>
<evidence type="ECO:0000256" key="39">
    <source>
        <dbReference type="ARBA" id="ARBA00052112"/>
    </source>
</evidence>
<sequence length="371" mass="41980">MQLDCRTAVPSCGVTMTTRAFRGSQSEFRFDIHVNLEGYTLFLLFRFQSKMADTSAESPKLKGDDASLSFTQSPDLRSVLVTSVLNLEKLDTDLYRGKHHWVPRTQRLFGGQIVGQALVAAAKSVSEDLYAHSLHCYFVRAGDPKVPVLYQVERIRDGRSFCVRAVKAIQHGQPILICQASFHMLQPSPLEHQFTMPSVPPPDTLFTVEELIQQYLSDPSLADNTKQGLNKILADEVPIEVKPVNPADFYRRVPMEPKKLFWVRSKGHIGNADMKLHCCVAAYVSDYAFLGTTMLPYPQYRTQFLASLDHTMWFHNKFRADQWMLYECESPWAGGSRGLVQGRLWRQDGVLAASCAQEGVLRVKDMTRSNL</sequence>
<comment type="catalytic activity">
    <reaction evidence="22">
        <text>(9Z)-hexadecenoyl-CoA + H2O = (9Z)-hexadecenoate + CoA + H(+)</text>
        <dbReference type="Rhea" id="RHEA:40131"/>
        <dbReference type="ChEBI" id="CHEBI:15377"/>
        <dbReference type="ChEBI" id="CHEBI:15378"/>
        <dbReference type="ChEBI" id="CHEBI:32372"/>
        <dbReference type="ChEBI" id="CHEBI:57287"/>
        <dbReference type="ChEBI" id="CHEBI:61540"/>
    </reaction>
    <physiologicalReaction direction="left-to-right" evidence="22">
        <dbReference type="Rhea" id="RHEA:40132"/>
    </physiologicalReaction>
</comment>
<evidence type="ECO:0000256" key="14">
    <source>
        <dbReference type="ARBA" id="ARBA00038848"/>
    </source>
</evidence>
<evidence type="ECO:0000256" key="19">
    <source>
        <dbReference type="ARBA" id="ARBA00048180"/>
    </source>
</evidence>
<dbReference type="FunFam" id="2.40.160.210:FF:000002">
    <property type="entry name" value="acyl-coenzyme A thioesterase 8"/>
    <property type="match status" value="1"/>
</dbReference>
<keyword evidence="55" id="KW-1185">Reference proteome</keyword>
<evidence type="ECO:0000256" key="10">
    <source>
        <dbReference type="ARBA" id="ARBA00023098"/>
    </source>
</evidence>
<evidence type="ECO:0000256" key="33">
    <source>
        <dbReference type="ARBA" id="ARBA00051522"/>
    </source>
</evidence>
<evidence type="ECO:0000256" key="27">
    <source>
        <dbReference type="ARBA" id="ARBA00051199"/>
    </source>
</evidence>
<keyword evidence="7" id="KW-0962">Peroxisome biogenesis</keyword>
<evidence type="ECO:0000256" key="44">
    <source>
        <dbReference type="ARBA" id="ARBA00057463"/>
    </source>
</evidence>
<evidence type="ECO:0000256" key="21">
    <source>
        <dbReference type="ARBA" id="ARBA00050280"/>
    </source>
</evidence>
<gene>
    <name evidence="56" type="primary">acot8</name>
</gene>
<evidence type="ECO:0000256" key="6">
    <source>
        <dbReference type="ARBA" id="ARBA00022487"/>
    </source>
</evidence>
<reference evidence="55" key="1">
    <citation type="journal article" date="2016" name="Nat. Commun.">
        <title>The channel catfish genome sequence provides insights into the evolution of scale formation in teleosts.</title>
        <authorList>
            <person name="Liu Z."/>
            <person name="Liu S."/>
            <person name="Yao J."/>
            <person name="Bao L."/>
            <person name="Zhang J."/>
            <person name="Li Y."/>
            <person name="Jiang C."/>
            <person name="Sun L."/>
            <person name="Wang R."/>
            <person name="Zhang Y."/>
            <person name="Zhou T."/>
            <person name="Zeng Q."/>
            <person name="Fu Q."/>
            <person name="Gao S."/>
            <person name="Li N."/>
            <person name="Koren S."/>
            <person name="Jiang Y."/>
            <person name="Zimin A."/>
            <person name="Xu P."/>
            <person name="Phillippy A.M."/>
            <person name="Geng X."/>
            <person name="Song L."/>
            <person name="Sun F."/>
            <person name="Li C."/>
            <person name="Wang X."/>
            <person name="Chen A."/>
            <person name="Jin Y."/>
            <person name="Yuan Z."/>
            <person name="Yang Y."/>
            <person name="Tan S."/>
            <person name="Peatman E."/>
            <person name="Lu J."/>
            <person name="Qin Z."/>
            <person name="Dunham R."/>
            <person name="Li Z."/>
            <person name="Sonstegard T."/>
            <person name="Feng J."/>
            <person name="Danzmann R.G."/>
            <person name="Schroeder S."/>
            <person name="Scheffler B."/>
            <person name="Duke M.V."/>
            <person name="Ballard L."/>
            <person name="Kucuktas H."/>
            <person name="Kaltenboeck L."/>
            <person name="Liu H."/>
            <person name="Armbruster J."/>
            <person name="Xie Y."/>
            <person name="Kirby M.L."/>
            <person name="Tian Y."/>
            <person name="Flanagan M.E."/>
            <person name="Mu W."/>
            <person name="Waldbieser G.C."/>
        </authorList>
    </citation>
    <scope>NUCLEOTIDE SEQUENCE [LARGE SCALE GENOMIC DNA]</scope>
    <source>
        <strain evidence="55">SDA103</strain>
    </source>
</reference>
<comment type="catalytic activity">
    <reaction evidence="21">
        <text>acetoacetyl-CoA + H2O = acetoacetate + CoA + H(+)</text>
        <dbReference type="Rhea" id="RHEA:15673"/>
        <dbReference type="ChEBI" id="CHEBI:13705"/>
        <dbReference type="ChEBI" id="CHEBI:15377"/>
        <dbReference type="ChEBI" id="CHEBI:15378"/>
        <dbReference type="ChEBI" id="CHEBI:57286"/>
        <dbReference type="ChEBI" id="CHEBI:57287"/>
        <dbReference type="EC" id="3.1.2.11"/>
    </reaction>
    <physiologicalReaction direction="left-to-right" evidence="21">
        <dbReference type="Rhea" id="RHEA:15674"/>
    </physiologicalReaction>
</comment>
<dbReference type="GO" id="GO:0004778">
    <property type="term" value="F:succinyl-CoA hydrolase activity"/>
    <property type="evidence" value="ECO:0007669"/>
    <property type="project" value="UniProtKB-EC"/>
</dbReference>
<proteinExistence type="inferred from homology"/>
<evidence type="ECO:0000256" key="48">
    <source>
        <dbReference type="ARBA" id="ARBA00066473"/>
    </source>
</evidence>
<dbReference type="NCBIfam" id="TIGR00189">
    <property type="entry name" value="tesB"/>
    <property type="match status" value="1"/>
</dbReference>
<evidence type="ECO:0000256" key="47">
    <source>
        <dbReference type="ARBA" id="ARBA00066445"/>
    </source>
</evidence>
<dbReference type="InterPro" id="IPR049449">
    <property type="entry name" value="TesB_ACOT8-like_N"/>
</dbReference>
<evidence type="ECO:0000256" key="45">
    <source>
        <dbReference type="ARBA" id="ARBA00066312"/>
    </source>
</evidence>
<dbReference type="Pfam" id="PF13622">
    <property type="entry name" value="4HBT_3"/>
    <property type="match status" value="1"/>
</dbReference>
<dbReference type="KEGG" id="ipu:108254895"/>
<evidence type="ECO:0000256" key="5">
    <source>
        <dbReference type="ARBA" id="ARBA00011920"/>
    </source>
</evidence>
<evidence type="ECO:0000313" key="56">
    <source>
        <dbReference type="RefSeq" id="XP_017305823.2"/>
    </source>
</evidence>
<comment type="catalytic activity">
    <reaction evidence="25">
        <text>octanedioyl-CoA + H2O = octanedioate + CoA + H(+)</text>
        <dbReference type="Rhea" id="RHEA:40587"/>
        <dbReference type="ChEBI" id="CHEBI:15377"/>
        <dbReference type="ChEBI" id="CHEBI:15378"/>
        <dbReference type="ChEBI" id="CHEBI:57287"/>
        <dbReference type="ChEBI" id="CHEBI:76282"/>
        <dbReference type="ChEBI" id="CHEBI:76317"/>
    </reaction>
    <physiologicalReaction direction="left-to-right" evidence="25">
        <dbReference type="Rhea" id="RHEA:40588"/>
    </physiologicalReaction>
</comment>
<evidence type="ECO:0000256" key="1">
    <source>
        <dbReference type="ARBA" id="ARBA00000295"/>
    </source>
</evidence>
<keyword evidence="9" id="KW-0276">Fatty acid metabolism</keyword>
<dbReference type="SUPFAM" id="SSF54637">
    <property type="entry name" value="Thioesterase/thiol ester dehydrase-isomerase"/>
    <property type="match status" value="2"/>
</dbReference>
<organism evidence="55 56">
    <name type="scientific">Ictalurus punctatus</name>
    <name type="common">Channel catfish</name>
    <name type="synonym">Silurus punctatus</name>
    <dbReference type="NCBI Taxonomy" id="7998"/>
    <lineage>
        <taxon>Eukaryota</taxon>
        <taxon>Metazoa</taxon>
        <taxon>Chordata</taxon>
        <taxon>Craniata</taxon>
        <taxon>Vertebrata</taxon>
        <taxon>Euteleostomi</taxon>
        <taxon>Actinopterygii</taxon>
        <taxon>Neopterygii</taxon>
        <taxon>Teleostei</taxon>
        <taxon>Ostariophysi</taxon>
        <taxon>Siluriformes</taxon>
        <taxon>Ictaluridae</taxon>
        <taxon>Ictalurus</taxon>
    </lineage>
</organism>
<dbReference type="InterPro" id="IPR029069">
    <property type="entry name" value="HotDog_dom_sf"/>
</dbReference>
<dbReference type="GO" id="GO:0007031">
    <property type="term" value="P:peroxisome organization"/>
    <property type="evidence" value="ECO:0007669"/>
    <property type="project" value="UniProtKB-KW"/>
</dbReference>
<evidence type="ECO:0000256" key="15">
    <source>
        <dbReference type="ARBA" id="ARBA00047588"/>
    </source>
</evidence>
<name>A0A2D0PHH6_ICTPU</name>
<comment type="catalytic activity">
    <reaction evidence="24">
        <text>(9Z)-tetradecenoyl-CoA + H2O = (9Z)-tetradecenoate + CoA + H(+)</text>
        <dbReference type="Rhea" id="RHEA:40135"/>
        <dbReference type="ChEBI" id="CHEBI:15377"/>
        <dbReference type="ChEBI" id="CHEBI:15378"/>
        <dbReference type="ChEBI" id="CHEBI:32370"/>
        <dbReference type="ChEBI" id="CHEBI:57287"/>
        <dbReference type="ChEBI" id="CHEBI:65060"/>
    </reaction>
    <physiologicalReaction direction="left-to-right" evidence="24">
        <dbReference type="Rhea" id="RHEA:40136"/>
    </physiologicalReaction>
</comment>
<accession>A0A2D0PHH6</accession>
<comment type="catalytic activity">
    <reaction evidence="27">
        <text>chenodeoxycholoyl-CoA + H2O = chenodeoxycholate + CoA + H(+)</text>
        <dbReference type="Rhea" id="RHEA:31511"/>
        <dbReference type="ChEBI" id="CHEBI:15377"/>
        <dbReference type="ChEBI" id="CHEBI:15378"/>
        <dbReference type="ChEBI" id="CHEBI:36234"/>
        <dbReference type="ChEBI" id="CHEBI:57287"/>
        <dbReference type="ChEBI" id="CHEBI:62989"/>
        <dbReference type="EC" id="3.1.2.27"/>
    </reaction>
    <physiologicalReaction direction="left-to-right" evidence="27">
        <dbReference type="Rhea" id="RHEA:31512"/>
    </physiologicalReaction>
</comment>
<comment type="catalytic activity">
    <reaction evidence="18">
        <text>dodecanoyl-CoA + H2O = dodecanoate + CoA + H(+)</text>
        <dbReference type="Rhea" id="RHEA:30135"/>
        <dbReference type="ChEBI" id="CHEBI:15377"/>
        <dbReference type="ChEBI" id="CHEBI:15378"/>
        <dbReference type="ChEBI" id="CHEBI:18262"/>
        <dbReference type="ChEBI" id="CHEBI:57287"/>
        <dbReference type="ChEBI" id="CHEBI:57375"/>
    </reaction>
    <physiologicalReaction direction="left-to-right" evidence="18">
        <dbReference type="Rhea" id="RHEA:30136"/>
    </physiologicalReaction>
</comment>
<dbReference type="PANTHER" id="PTHR11066:SF34">
    <property type="entry name" value="ACYL-COENZYME A THIOESTERASE 8"/>
    <property type="match status" value="1"/>
</dbReference>
<comment type="catalytic activity">
    <reaction evidence="15">
        <text>octanoyl-CoA + H2O = octanoate + CoA + H(+)</text>
        <dbReference type="Rhea" id="RHEA:30143"/>
        <dbReference type="ChEBI" id="CHEBI:15377"/>
        <dbReference type="ChEBI" id="CHEBI:15378"/>
        <dbReference type="ChEBI" id="CHEBI:25646"/>
        <dbReference type="ChEBI" id="CHEBI:57287"/>
        <dbReference type="ChEBI" id="CHEBI:57386"/>
    </reaction>
    <physiologicalReaction direction="left-to-right" evidence="15">
        <dbReference type="Rhea" id="RHEA:30144"/>
    </physiologicalReaction>
</comment>
<dbReference type="InterPro" id="IPR003703">
    <property type="entry name" value="Acyl_CoA_thio"/>
</dbReference>
<dbReference type="InterPro" id="IPR025652">
    <property type="entry name" value="TesB_C"/>
</dbReference>
<comment type="subcellular location">
    <subcellularLocation>
        <location evidence="2">Peroxisome matrix</location>
    </subcellularLocation>
</comment>